<feature type="region of interest" description="Disordered" evidence="2">
    <location>
        <begin position="1"/>
        <end position="41"/>
    </location>
</feature>
<dbReference type="PANTHER" id="PTHR21255">
    <property type="entry name" value="T-COMPLEX-ASSOCIATED-TESTIS-EXPRESSED 1/ DYNEIN LIGHT CHAIN"/>
    <property type="match status" value="1"/>
</dbReference>
<dbReference type="AlphaFoldDB" id="A0ABD0L137"/>
<dbReference type="Gene3D" id="3.30.1140.40">
    <property type="entry name" value="Tctex-1"/>
    <property type="match status" value="1"/>
</dbReference>
<name>A0ABD0L137_9CAEN</name>
<comment type="similarity">
    <text evidence="1">Belongs to the dynein light chain Tctex-type family.</text>
</comment>
<dbReference type="FunFam" id="3.30.1140.40:FF:000003">
    <property type="entry name" value="tctex1 domain-containing protein 2"/>
    <property type="match status" value="1"/>
</dbReference>
<comment type="caution">
    <text evidence="3">The sequence shown here is derived from an EMBL/GenBank/DDBJ whole genome shotgun (WGS) entry which is preliminary data.</text>
</comment>
<evidence type="ECO:0000256" key="2">
    <source>
        <dbReference type="SAM" id="MobiDB-lite"/>
    </source>
</evidence>
<feature type="compositionally biased region" description="Basic and acidic residues" evidence="2">
    <location>
        <begin position="30"/>
        <end position="41"/>
    </location>
</feature>
<dbReference type="Pfam" id="PF03645">
    <property type="entry name" value="Tctex-1"/>
    <property type="match status" value="1"/>
</dbReference>
<evidence type="ECO:0000256" key="1">
    <source>
        <dbReference type="ARBA" id="ARBA00005361"/>
    </source>
</evidence>
<evidence type="ECO:0000313" key="3">
    <source>
        <dbReference type="EMBL" id="KAK7492933.1"/>
    </source>
</evidence>
<evidence type="ECO:0000313" key="4">
    <source>
        <dbReference type="Proteomes" id="UP001519460"/>
    </source>
</evidence>
<dbReference type="EMBL" id="JACVVK020000098">
    <property type="protein sequence ID" value="KAK7492933.1"/>
    <property type="molecule type" value="Genomic_DNA"/>
</dbReference>
<dbReference type="InterPro" id="IPR005334">
    <property type="entry name" value="Tctex-1-like"/>
</dbReference>
<dbReference type="InterPro" id="IPR038586">
    <property type="entry name" value="Tctex-1-like_sf"/>
</dbReference>
<accession>A0ABD0L137</accession>
<protein>
    <submittedName>
        <fullName evidence="3">Uncharacterized protein</fullName>
    </submittedName>
</protein>
<organism evidence="3 4">
    <name type="scientific">Batillaria attramentaria</name>
    <dbReference type="NCBI Taxonomy" id="370345"/>
    <lineage>
        <taxon>Eukaryota</taxon>
        <taxon>Metazoa</taxon>
        <taxon>Spiralia</taxon>
        <taxon>Lophotrochozoa</taxon>
        <taxon>Mollusca</taxon>
        <taxon>Gastropoda</taxon>
        <taxon>Caenogastropoda</taxon>
        <taxon>Sorbeoconcha</taxon>
        <taxon>Cerithioidea</taxon>
        <taxon>Batillariidae</taxon>
        <taxon>Batillaria</taxon>
    </lineage>
</organism>
<feature type="compositionally biased region" description="Basic and acidic residues" evidence="2">
    <location>
        <begin position="1"/>
        <end position="14"/>
    </location>
</feature>
<dbReference type="Proteomes" id="UP001519460">
    <property type="component" value="Unassembled WGS sequence"/>
</dbReference>
<gene>
    <name evidence="3" type="ORF">BaRGS_00015880</name>
</gene>
<dbReference type="PANTHER" id="PTHR21255:SF65">
    <property type="entry name" value="TCTEX1 DOMAIN-CONTAINING PROTEIN 2"/>
    <property type="match status" value="1"/>
</dbReference>
<dbReference type="CDD" id="cd21458">
    <property type="entry name" value="DLC-like_TCTEX1D1"/>
    <property type="match status" value="1"/>
</dbReference>
<keyword evidence="4" id="KW-1185">Reference proteome</keyword>
<reference evidence="3 4" key="1">
    <citation type="journal article" date="2023" name="Sci. Data">
        <title>Genome assembly of the Korean intertidal mud-creeper Batillaria attramentaria.</title>
        <authorList>
            <person name="Patra A.K."/>
            <person name="Ho P.T."/>
            <person name="Jun S."/>
            <person name="Lee S.J."/>
            <person name="Kim Y."/>
            <person name="Won Y.J."/>
        </authorList>
    </citation>
    <scope>NUCLEOTIDE SEQUENCE [LARGE SCALE GENOMIC DNA]</scope>
    <source>
        <strain evidence="3">Wonlab-2016</strain>
    </source>
</reference>
<proteinExistence type="inferred from homology"/>
<sequence>MSQADHDRARDKAARLLKKQGSVSSLASSEARHGDKHHRLETTSTVSYMDEPGHEYHFKPPARYENTYQTEPNRRFPYSVVKNIMQDALDGYLAEEKYEPELCRQMSKTLSEVIKARVKELMIPRYKIICLVHIGQLGDQGMRIGSRCLWDQNNDTYASSEFRNKSLYAVASVYGVYYE</sequence>